<comment type="caution">
    <text evidence="1">The sequence shown here is derived from an EMBL/GenBank/DDBJ whole genome shotgun (WGS) entry which is preliminary data.</text>
</comment>
<dbReference type="Proteomes" id="UP000789920">
    <property type="component" value="Unassembled WGS sequence"/>
</dbReference>
<organism evidence="1 2">
    <name type="scientific">Racocetra persica</name>
    <dbReference type="NCBI Taxonomy" id="160502"/>
    <lineage>
        <taxon>Eukaryota</taxon>
        <taxon>Fungi</taxon>
        <taxon>Fungi incertae sedis</taxon>
        <taxon>Mucoromycota</taxon>
        <taxon>Glomeromycotina</taxon>
        <taxon>Glomeromycetes</taxon>
        <taxon>Diversisporales</taxon>
        <taxon>Gigasporaceae</taxon>
        <taxon>Racocetra</taxon>
    </lineage>
</organism>
<sequence length="53" mass="6098">MSLSEETQNLLVDLRIMCNKCNIPIEGIKAELVSCLEDFCEIYDDEKPFLSDE</sequence>
<accession>A0ACA9RIS5</accession>
<gene>
    <name evidence="1" type="ORF">RPERSI_LOCUS19774</name>
</gene>
<feature type="non-terminal residue" evidence="1">
    <location>
        <position position="53"/>
    </location>
</feature>
<evidence type="ECO:0000313" key="2">
    <source>
        <dbReference type="Proteomes" id="UP000789920"/>
    </source>
</evidence>
<evidence type="ECO:0000313" key="1">
    <source>
        <dbReference type="EMBL" id="CAG8794485.1"/>
    </source>
</evidence>
<dbReference type="EMBL" id="CAJVQC010054683">
    <property type="protein sequence ID" value="CAG8794485.1"/>
    <property type="molecule type" value="Genomic_DNA"/>
</dbReference>
<protein>
    <submittedName>
        <fullName evidence="1">34353_t:CDS:1</fullName>
    </submittedName>
</protein>
<keyword evidence="2" id="KW-1185">Reference proteome</keyword>
<name>A0ACA9RIS5_9GLOM</name>
<proteinExistence type="predicted"/>
<reference evidence="1" key="1">
    <citation type="submission" date="2021-06" db="EMBL/GenBank/DDBJ databases">
        <authorList>
            <person name="Kallberg Y."/>
            <person name="Tangrot J."/>
            <person name="Rosling A."/>
        </authorList>
    </citation>
    <scope>NUCLEOTIDE SEQUENCE</scope>
    <source>
        <strain evidence="1">MA461A</strain>
    </source>
</reference>